<dbReference type="InterPro" id="IPR006401">
    <property type="entry name" value="Rib_reduct_arc"/>
</dbReference>
<dbReference type="EMBL" id="CP009149">
    <property type="protein sequence ID" value="AIJ06070.1"/>
    <property type="molecule type" value="Genomic_DNA"/>
</dbReference>
<evidence type="ECO:0000256" key="9">
    <source>
        <dbReference type="NCBIfam" id="TIGR01508"/>
    </source>
</evidence>
<feature type="domain" description="Bacterial bifunctional deaminase-reductase C-terminal" evidence="10">
    <location>
        <begin position="5"/>
        <end position="214"/>
    </location>
</feature>
<dbReference type="InterPro" id="IPR024072">
    <property type="entry name" value="DHFR-like_dom_sf"/>
</dbReference>
<evidence type="ECO:0000256" key="5">
    <source>
        <dbReference type="ARBA" id="ARBA00022857"/>
    </source>
</evidence>
<organism evidence="11 12">
    <name type="scientific">Methanocaldococcus bathoardescens</name>
    <dbReference type="NCBI Taxonomy" id="1301915"/>
    <lineage>
        <taxon>Archaea</taxon>
        <taxon>Methanobacteriati</taxon>
        <taxon>Methanobacteriota</taxon>
        <taxon>Methanomada group</taxon>
        <taxon>Methanococci</taxon>
        <taxon>Methanococcales</taxon>
        <taxon>Methanocaldococcaceae</taxon>
        <taxon>Methanocaldococcus</taxon>
    </lineage>
</organism>
<evidence type="ECO:0000256" key="1">
    <source>
        <dbReference type="ARBA" id="ARBA00005104"/>
    </source>
</evidence>
<dbReference type="Gene3D" id="3.40.430.10">
    <property type="entry name" value="Dihydrofolate Reductase, subunit A"/>
    <property type="match status" value="1"/>
</dbReference>
<keyword evidence="6" id="KW-0560">Oxidoreductase</keyword>
<evidence type="ECO:0000256" key="6">
    <source>
        <dbReference type="ARBA" id="ARBA00023002"/>
    </source>
</evidence>
<dbReference type="STRING" id="1301915.JH146_1228"/>
<dbReference type="GO" id="GO:0050661">
    <property type="term" value="F:NADP binding"/>
    <property type="evidence" value="ECO:0007669"/>
    <property type="project" value="InterPro"/>
</dbReference>
<comment type="similarity">
    <text evidence="2">Belongs to the HTP reductase family.</text>
</comment>
<keyword evidence="4" id="KW-0686">Riboflavin biosynthesis</keyword>
<evidence type="ECO:0000256" key="7">
    <source>
        <dbReference type="ARBA" id="ARBA00047550"/>
    </source>
</evidence>
<dbReference type="PANTHER" id="PTHR38011:SF7">
    <property type="entry name" value="2,5-DIAMINO-6-RIBOSYLAMINO-4(3H)-PYRIMIDINONE 5'-PHOSPHATE REDUCTASE"/>
    <property type="match status" value="1"/>
</dbReference>
<dbReference type="NCBIfam" id="TIGR00227">
    <property type="entry name" value="ribD_Cterm"/>
    <property type="match status" value="1"/>
</dbReference>
<dbReference type="SUPFAM" id="SSF53597">
    <property type="entry name" value="Dihydrofolate reductase-like"/>
    <property type="match status" value="1"/>
</dbReference>
<evidence type="ECO:0000256" key="3">
    <source>
        <dbReference type="ARBA" id="ARBA00011738"/>
    </source>
</evidence>
<dbReference type="InterPro" id="IPR011549">
    <property type="entry name" value="RibD_C"/>
</dbReference>
<dbReference type="GO" id="GO:0009231">
    <property type="term" value="P:riboflavin biosynthetic process"/>
    <property type="evidence" value="ECO:0007669"/>
    <property type="project" value="UniProtKB-UniPathway"/>
</dbReference>
<reference evidence="11 12" key="1">
    <citation type="journal article" date="2015" name="Int. J. Syst. Evol. Microbiol.">
        <title>M ethanocaldococcus bathoardescens sp. nov., a hyperthermophilic methanogen isolated from a volcanically active deep-sea hydrothermal vent.</title>
        <authorList>
            <person name="Stewart L.C."/>
            <person name="Jung J.H."/>
            <person name="Kim Y.T."/>
            <person name="Kwon S.W."/>
            <person name="Park C.S."/>
            <person name="Holden J.F."/>
        </authorList>
    </citation>
    <scope>NUCLEOTIDE SEQUENCE [LARGE SCALE GENOMIC DNA]</scope>
    <source>
        <strain evidence="11 12">JH146</strain>
    </source>
</reference>
<dbReference type="KEGG" id="mjh:JH146_1228"/>
<evidence type="ECO:0000256" key="4">
    <source>
        <dbReference type="ARBA" id="ARBA00022619"/>
    </source>
</evidence>
<evidence type="ECO:0000256" key="2">
    <source>
        <dbReference type="ARBA" id="ARBA00009723"/>
    </source>
</evidence>
<protein>
    <recommendedName>
        <fullName evidence="9">2,5-diamino-6-(ribosylamino)-4(3H)-pyrimidinone 5'-phosphate reductase</fullName>
        <ecNumber evidence="9">1.1.1.302</ecNumber>
    </recommendedName>
</protein>
<dbReference type="OrthoDB" id="10178at2157"/>
<proteinExistence type="inferred from homology"/>
<keyword evidence="5" id="KW-0521">NADP</keyword>
<dbReference type="PANTHER" id="PTHR38011">
    <property type="entry name" value="DIHYDROFOLATE REDUCTASE FAMILY PROTEIN (AFU_ORTHOLOGUE AFUA_8G06820)"/>
    <property type="match status" value="1"/>
</dbReference>
<comment type="catalytic activity">
    <reaction evidence="7">
        <text>2,5-diamino-6-(1-D-ribitylamino)pyrimidin-4(3H)-one 5'-phosphate + NAD(+) = 2,5-diamino-6-(1-D-ribosylamino)pyrimidin-4(3H)-one 5'-phosphate + NADH + H(+)</text>
        <dbReference type="Rhea" id="RHEA:27274"/>
        <dbReference type="ChEBI" id="CHEBI:15378"/>
        <dbReference type="ChEBI" id="CHEBI:57540"/>
        <dbReference type="ChEBI" id="CHEBI:57945"/>
        <dbReference type="ChEBI" id="CHEBI:58890"/>
        <dbReference type="ChEBI" id="CHEBI:59545"/>
        <dbReference type="EC" id="1.1.1.302"/>
    </reaction>
</comment>
<dbReference type="InterPro" id="IPR002734">
    <property type="entry name" value="RibDG_C"/>
</dbReference>
<comment type="catalytic activity">
    <reaction evidence="8">
        <text>2,5-diamino-6-(1-D-ribitylamino)pyrimidin-4(3H)-one 5'-phosphate + NADP(+) = 2,5-diamino-6-(1-D-ribosylamino)pyrimidin-4(3H)-one 5'-phosphate + NADPH + H(+)</text>
        <dbReference type="Rhea" id="RHEA:27278"/>
        <dbReference type="ChEBI" id="CHEBI:15378"/>
        <dbReference type="ChEBI" id="CHEBI:57783"/>
        <dbReference type="ChEBI" id="CHEBI:58349"/>
        <dbReference type="ChEBI" id="CHEBI:58890"/>
        <dbReference type="ChEBI" id="CHEBI:59545"/>
        <dbReference type="EC" id="1.1.1.302"/>
    </reaction>
</comment>
<evidence type="ECO:0000313" key="12">
    <source>
        <dbReference type="Proteomes" id="UP000028781"/>
    </source>
</evidence>
<name>A0A076LC85_9EURY</name>
<sequence length="220" mass="24606">MEKKPYVISNVGMTLDGKLATINNDSRISCEEDLIRVHKIRANVDGIMVGIGTVLKDDPRLTVHKIKSDRNPVRIVVDSKLRVPLNARVLNKDAKTIIATTEDSDEEKEKKIKILEDMGIEIVRCGRGKVDLKKLMEILYDKGIKSILLEGGGTLNWGMFKEGLVDEVSVYIAPKIFGGKDAPTYVDGEGFKTVDECVKLELKNFYRLGEGIVLEFKVKK</sequence>
<dbReference type="HOGENOM" id="CLU_036590_4_1_2"/>
<accession>A0A076LC85</accession>
<dbReference type="GO" id="GO:0008703">
    <property type="term" value="F:5-amino-6-(5-phosphoribosylamino)uracil reductase activity"/>
    <property type="evidence" value="ECO:0007669"/>
    <property type="project" value="InterPro"/>
</dbReference>
<dbReference type="NCBIfam" id="TIGR01508">
    <property type="entry name" value="rib_reduct_arch"/>
    <property type="match status" value="1"/>
</dbReference>
<evidence type="ECO:0000313" key="11">
    <source>
        <dbReference type="EMBL" id="AIJ06070.1"/>
    </source>
</evidence>
<dbReference type="Proteomes" id="UP000028781">
    <property type="component" value="Chromosome"/>
</dbReference>
<evidence type="ECO:0000256" key="8">
    <source>
        <dbReference type="ARBA" id="ARBA00049020"/>
    </source>
</evidence>
<evidence type="ECO:0000259" key="10">
    <source>
        <dbReference type="Pfam" id="PF01872"/>
    </source>
</evidence>
<dbReference type="RefSeq" id="WP_048202186.1">
    <property type="nucleotide sequence ID" value="NZ_CP009149.1"/>
</dbReference>
<dbReference type="Pfam" id="PF01872">
    <property type="entry name" value="RibD_C"/>
    <property type="match status" value="1"/>
</dbReference>
<dbReference type="InterPro" id="IPR050765">
    <property type="entry name" value="Riboflavin_Biosynth_HTPR"/>
</dbReference>
<comment type="subunit">
    <text evidence="3">Homodimer.</text>
</comment>
<dbReference type="UniPathway" id="UPA00275"/>
<dbReference type="AlphaFoldDB" id="A0A076LC85"/>
<comment type="pathway">
    <text evidence="1">Cofactor biosynthesis; riboflavin biosynthesis.</text>
</comment>
<dbReference type="EC" id="1.1.1.302" evidence="9"/>
<keyword evidence="12" id="KW-1185">Reference proteome</keyword>
<dbReference type="GeneID" id="24891847"/>
<gene>
    <name evidence="11" type="ORF">JH146_1228</name>
</gene>